<name>A0A1Y1X5U1_9FUNG</name>
<organism evidence="1 2">
    <name type="scientific">Basidiobolus meristosporus CBS 931.73</name>
    <dbReference type="NCBI Taxonomy" id="1314790"/>
    <lineage>
        <taxon>Eukaryota</taxon>
        <taxon>Fungi</taxon>
        <taxon>Fungi incertae sedis</taxon>
        <taxon>Zoopagomycota</taxon>
        <taxon>Entomophthoromycotina</taxon>
        <taxon>Basidiobolomycetes</taxon>
        <taxon>Basidiobolales</taxon>
        <taxon>Basidiobolaceae</taxon>
        <taxon>Basidiobolus</taxon>
    </lineage>
</organism>
<reference evidence="1 2" key="1">
    <citation type="submission" date="2016-07" db="EMBL/GenBank/DDBJ databases">
        <title>Pervasive Adenine N6-methylation of Active Genes in Fungi.</title>
        <authorList>
            <consortium name="DOE Joint Genome Institute"/>
            <person name="Mondo S.J."/>
            <person name="Dannebaum R.O."/>
            <person name="Kuo R.C."/>
            <person name="Labutti K."/>
            <person name="Haridas S."/>
            <person name="Kuo A."/>
            <person name="Salamov A."/>
            <person name="Ahrendt S.R."/>
            <person name="Lipzen A."/>
            <person name="Sullivan W."/>
            <person name="Andreopoulos W.B."/>
            <person name="Clum A."/>
            <person name="Lindquist E."/>
            <person name="Daum C."/>
            <person name="Ramamoorthy G.K."/>
            <person name="Gryganskyi A."/>
            <person name="Culley D."/>
            <person name="Magnuson J.K."/>
            <person name="James T.Y."/>
            <person name="O'Malley M.A."/>
            <person name="Stajich J.E."/>
            <person name="Spatafora J.W."/>
            <person name="Visel A."/>
            <person name="Grigoriev I.V."/>
        </authorList>
    </citation>
    <scope>NUCLEOTIDE SEQUENCE [LARGE SCALE GENOMIC DNA]</scope>
    <source>
        <strain evidence="1 2">CBS 931.73</strain>
    </source>
</reference>
<evidence type="ECO:0000313" key="1">
    <source>
        <dbReference type="EMBL" id="ORX81179.1"/>
    </source>
</evidence>
<accession>A0A1Y1X5U1</accession>
<evidence type="ECO:0000313" key="2">
    <source>
        <dbReference type="Proteomes" id="UP000193498"/>
    </source>
</evidence>
<sequence>MFLSRSSTAPEPFAQKQLTLKHAFTVDRKSFLSRDLFLNPVHPSQPTYVLKRKTTHHIYYQIDQVYRNLAMTNDGVTIVARRRAFRRAVSLECPEINLHTELSKVSMFSTKYSFVWNAETYLWKRHEYGNLNMACICPRTGSLVAEFRWRTAILPQLKNIGDLHLCDLAMRDPKFQSVLMAAFFVTLDALLEC</sequence>
<dbReference type="InParanoid" id="A0A1Y1X5U1"/>
<dbReference type="Proteomes" id="UP000193498">
    <property type="component" value="Unassembled WGS sequence"/>
</dbReference>
<protein>
    <submittedName>
        <fullName evidence="1">Uncharacterized protein</fullName>
    </submittedName>
</protein>
<comment type="caution">
    <text evidence="1">The sequence shown here is derived from an EMBL/GenBank/DDBJ whole genome shotgun (WGS) entry which is preliminary data.</text>
</comment>
<dbReference type="AlphaFoldDB" id="A0A1Y1X5U1"/>
<gene>
    <name evidence="1" type="ORF">K493DRAFT_361931</name>
</gene>
<keyword evidence="2" id="KW-1185">Reference proteome</keyword>
<proteinExistence type="predicted"/>
<dbReference type="EMBL" id="MCFE01000713">
    <property type="protein sequence ID" value="ORX81179.1"/>
    <property type="molecule type" value="Genomic_DNA"/>
</dbReference>